<dbReference type="AlphaFoldDB" id="A0A7W6RDD9"/>
<dbReference type="InterPro" id="IPR000835">
    <property type="entry name" value="HTH_MarR-typ"/>
</dbReference>
<feature type="compositionally biased region" description="Basic and acidic residues" evidence="1">
    <location>
        <begin position="162"/>
        <end position="178"/>
    </location>
</feature>
<dbReference type="SMART" id="SM00347">
    <property type="entry name" value="HTH_MARR"/>
    <property type="match status" value="1"/>
</dbReference>
<comment type="caution">
    <text evidence="3">The sequence shown here is derived from an EMBL/GenBank/DDBJ whole genome shotgun (WGS) entry which is preliminary data.</text>
</comment>
<dbReference type="Pfam" id="PF12802">
    <property type="entry name" value="MarR_2"/>
    <property type="match status" value="1"/>
</dbReference>
<dbReference type="PANTHER" id="PTHR33164:SF43">
    <property type="entry name" value="HTH-TYPE TRANSCRIPTIONAL REPRESSOR YETL"/>
    <property type="match status" value="1"/>
</dbReference>
<reference evidence="3 4" key="1">
    <citation type="submission" date="2020-08" db="EMBL/GenBank/DDBJ databases">
        <title>Genome sequencing of Purple Non-Sulfur Bacteria from various extreme environments.</title>
        <authorList>
            <person name="Mayer M."/>
        </authorList>
    </citation>
    <scope>NUCLEOTIDE SEQUENCE [LARGE SCALE GENOMIC DNA]</scope>
    <source>
        <strain evidence="3 4">JA131</strain>
    </source>
</reference>
<proteinExistence type="predicted"/>
<evidence type="ECO:0000313" key="4">
    <source>
        <dbReference type="Proteomes" id="UP000554286"/>
    </source>
</evidence>
<feature type="domain" description="HTH marR-type" evidence="2">
    <location>
        <begin position="12"/>
        <end position="149"/>
    </location>
</feature>
<organism evidence="3 4">
    <name type="scientific">Roseospira visakhapatnamensis</name>
    <dbReference type="NCBI Taxonomy" id="390880"/>
    <lineage>
        <taxon>Bacteria</taxon>
        <taxon>Pseudomonadati</taxon>
        <taxon>Pseudomonadota</taxon>
        <taxon>Alphaproteobacteria</taxon>
        <taxon>Rhodospirillales</taxon>
        <taxon>Rhodospirillaceae</taxon>
        <taxon>Roseospira</taxon>
    </lineage>
</organism>
<dbReference type="SUPFAM" id="SSF46785">
    <property type="entry name" value="Winged helix' DNA-binding domain"/>
    <property type="match status" value="1"/>
</dbReference>
<dbReference type="PROSITE" id="PS50995">
    <property type="entry name" value="HTH_MARR_2"/>
    <property type="match status" value="1"/>
</dbReference>
<dbReference type="RefSeq" id="WP_184045028.1">
    <property type="nucleotide sequence ID" value="NZ_JACIGK010000014.1"/>
</dbReference>
<dbReference type="GO" id="GO:0003677">
    <property type="term" value="F:DNA binding"/>
    <property type="evidence" value="ECO:0007669"/>
    <property type="project" value="UniProtKB-KW"/>
</dbReference>
<evidence type="ECO:0000259" key="2">
    <source>
        <dbReference type="PROSITE" id="PS50995"/>
    </source>
</evidence>
<gene>
    <name evidence="3" type="ORF">GGD89_002148</name>
</gene>
<dbReference type="InterPro" id="IPR036390">
    <property type="entry name" value="WH_DNA-bd_sf"/>
</dbReference>
<dbReference type="PANTHER" id="PTHR33164">
    <property type="entry name" value="TRANSCRIPTIONAL REGULATOR, MARR FAMILY"/>
    <property type="match status" value="1"/>
</dbReference>
<dbReference type="GO" id="GO:0006950">
    <property type="term" value="P:response to stress"/>
    <property type="evidence" value="ECO:0007669"/>
    <property type="project" value="TreeGrafter"/>
</dbReference>
<dbReference type="GO" id="GO:0003700">
    <property type="term" value="F:DNA-binding transcription factor activity"/>
    <property type="evidence" value="ECO:0007669"/>
    <property type="project" value="InterPro"/>
</dbReference>
<dbReference type="InterPro" id="IPR039422">
    <property type="entry name" value="MarR/SlyA-like"/>
</dbReference>
<accession>A0A7W6RDD9</accession>
<keyword evidence="3" id="KW-0238">DNA-binding</keyword>
<protein>
    <submittedName>
        <fullName evidence="3">DNA-binding MarR family transcriptional regulator</fullName>
    </submittedName>
</protein>
<dbReference type="Proteomes" id="UP000554286">
    <property type="component" value="Unassembled WGS sequence"/>
</dbReference>
<name>A0A7W6RDD9_9PROT</name>
<dbReference type="InterPro" id="IPR036388">
    <property type="entry name" value="WH-like_DNA-bd_sf"/>
</dbReference>
<feature type="region of interest" description="Disordered" evidence="1">
    <location>
        <begin position="154"/>
        <end position="178"/>
    </location>
</feature>
<sequence length="178" mass="20185">MQEIKTGDDLILTGIILEIFRLRRKLLDKGDELVRPLRLTSTDWQLLGAVALAGQPMTTPMIAETMGLTRQGTQKRLNKMVGEGYFQQRPNPRHERSPLYVLTERGSLAFEKAMALHARWARTLVEDLNARHLDHALEVLKALDHRLDRVTIPGSGAWSRSAEGERDLSWGPRGDARR</sequence>
<dbReference type="Gene3D" id="1.10.10.10">
    <property type="entry name" value="Winged helix-like DNA-binding domain superfamily/Winged helix DNA-binding domain"/>
    <property type="match status" value="1"/>
</dbReference>
<evidence type="ECO:0000256" key="1">
    <source>
        <dbReference type="SAM" id="MobiDB-lite"/>
    </source>
</evidence>
<keyword evidence="4" id="KW-1185">Reference proteome</keyword>
<dbReference type="EMBL" id="JACIGK010000014">
    <property type="protein sequence ID" value="MBB4266516.1"/>
    <property type="molecule type" value="Genomic_DNA"/>
</dbReference>
<evidence type="ECO:0000313" key="3">
    <source>
        <dbReference type="EMBL" id="MBB4266516.1"/>
    </source>
</evidence>